<dbReference type="InterPro" id="IPR005119">
    <property type="entry name" value="LysR_subst-bd"/>
</dbReference>
<dbReference type="InterPro" id="IPR036388">
    <property type="entry name" value="WH-like_DNA-bd_sf"/>
</dbReference>
<dbReference type="RefSeq" id="WP_184304676.1">
    <property type="nucleotide sequence ID" value="NZ_JACHLP010000014.1"/>
</dbReference>
<keyword evidence="2" id="KW-0805">Transcription regulation</keyword>
<proteinExistence type="inferred from homology"/>
<dbReference type="Pfam" id="PF03466">
    <property type="entry name" value="LysR_substrate"/>
    <property type="match status" value="1"/>
</dbReference>
<dbReference type="InterPro" id="IPR000847">
    <property type="entry name" value="LysR_HTH_N"/>
</dbReference>
<dbReference type="PROSITE" id="PS50931">
    <property type="entry name" value="HTH_LYSR"/>
    <property type="match status" value="1"/>
</dbReference>
<dbReference type="GO" id="GO:0005829">
    <property type="term" value="C:cytosol"/>
    <property type="evidence" value="ECO:0007669"/>
    <property type="project" value="TreeGrafter"/>
</dbReference>
<dbReference type="FunFam" id="1.10.10.10:FF:000001">
    <property type="entry name" value="LysR family transcriptional regulator"/>
    <property type="match status" value="1"/>
</dbReference>
<dbReference type="PANTHER" id="PTHR30419:SF30">
    <property type="entry name" value="LYSR FAMILY TRANSCRIPTIONAL REGULATOR"/>
    <property type="match status" value="1"/>
</dbReference>
<evidence type="ECO:0000259" key="5">
    <source>
        <dbReference type="PROSITE" id="PS50931"/>
    </source>
</evidence>
<keyword evidence="3 6" id="KW-0238">DNA-binding</keyword>
<dbReference type="Gene3D" id="1.10.10.10">
    <property type="entry name" value="Winged helix-like DNA-binding domain superfamily/Winged helix DNA-binding domain"/>
    <property type="match status" value="1"/>
</dbReference>
<comment type="caution">
    <text evidence="6">The sequence shown here is derived from an EMBL/GenBank/DDBJ whole genome shotgun (WGS) entry which is preliminary data.</text>
</comment>
<keyword evidence="7" id="KW-1185">Reference proteome</keyword>
<dbReference type="PRINTS" id="PR00039">
    <property type="entry name" value="HTHLYSR"/>
</dbReference>
<dbReference type="GO" id="GO:0003700">
    <property type="term" value="F:DNA-binding transcription factor activity"/>
    <property type="evidence" value="ECO:0007669"/>
    <property type="project" value="InterPro"/>
</dbReference>
<name>A0A840LD81_9BURK</name>
<evidence type="ECO:0000313" key="6">
    <source>
        <dbReference type="EMBL" id="MBB4846126.1"/>
    </source>
</evidence>
<dbReference type="SUPFAM" id="SSF53850">
    <property type="entry name" value="Periplasmic binding protein-like II"/>
    <property type="match status" value="1"/>
</dbReference>
<dbReference type="CDD" id="cd08440">
    <property type="entry name" value="PBP2_LTTR_like_4"/>
    <property type="match status" value="1"/>
</dbReference>
<dbReference type="AlphaFoldDB" id="A0A840LD81"/>
<dbReference type="Pfam" id="PF00126">
    <property type="entry name" value="HTH_1"/>
    <property type="match status" value="1"/>
</dbReference>
<dbReference type="PANTHER" id="PTHR30419">
    <property type="entry name" value="HTH-TYPE TRANSCRIPTIONAL REGULATOR YBHD"/>
    <property type="match status" value="1"/>
</dbReference>
<gene>
    <name evidence="6" type="ORF">HNP55_004680</name>
</gene>
<evidence type="ECO:0000313" key="7">
    <source>
        <dbReference type="Proteomes" id="UP000562027"/>
    </source>
</evidence>
<evidence type="ECO:0000256" key="1">
    <source>
        <dbReference type="ARBA" id="ARBA00009437"/>
    </source>
</evidence>
<protein>
    <submittedName>
        <fullName evidence="6">DNA-binding transcriptional LysR family regulator</fullName>
    </submittedName>
</protein>
<sequence length="301" mass="33053">MNITLRQLRAFLAVAQAGSFTLAAESLCISQSALSGLIKELELGLGTRLLDRNTRRLHLTEIGERLRPRLEGVLHDLDATLKQVIEHRDMQAGLVRIATPQLLASALMPELIAAFQARHPKVRVQLLDTAVEQVMARVFASEVELGLGPEREANSDIDSTLLFEGPFMAVFPPGHPLDGRPQLHWAELTAYPLITLQGQFTERLSQDLRAAAPELAFKPAIEVAYMSTALSMVKAGLGVGLCVPYAASLIRVYGLQMQALGGPAIYRSFEVFTRRGRTLSPAAQSFLDFIGPRIRAMPHLR</sequence>
<dbReference type="GO" id="GO:0003677">
    <property type="term" value="F:DNA binding"/>
    <property type="evidence" value="ECO:0007669"/>
    <property type="project" value="UniProtKB-KW"/>
</dbReference>
<keyword evidence="4" id="KW-0804">Transcription</keyword>
<evidence type="ECO:0000256" key="4">
    <source>
        <dbReference type="ARBA" id="ARBA00023163"/>
    </source>
</evidence>
<dbReference type="Gene3D" id="3.40.190.290">
    <property type="match status" value="1"/>
</dbReference>
<accession>A0A840LD81</accession>
<evidence type="ECO:0000256" key="3">
    <source>
        <dbReference type="ARBA" id="ARBA00023125"/>
    </source>
</evidence>
<dbReference type="InterPro" id="IPR036390">
    <property type="entry name" value="WH_DNA-bd_sf"/>
</dbReference>
<evidence type="ECO:0000256" key="2">
    <source>
        <dbReference type="ARBA" id="ARBA00023015"/>
    </source>
</evidence>
<dbReference type="Proteomes" id="UP000562027">
    <property type="component" value="Unassembled WGS sequence"/>
</dbReference>
<organism evidence="6 7">
    <name type="scientific">Roseateles oligotrophus</name>
    <dbReference type="NCBI Taxonomy" id="1769250"/>
    <lineage>
        <taxon>Bacteria</taxon>
        <taxon>Pseudomonadati</taxon>
        <taxon>Pseudomonadota</taxon>
        <taxon>Betaproteobacteria</taxon>
        <taxon>Burkholderiales</taxon>
        <taxon>Sphaerotilaceae</taxon>
        <taxon>Roseateles</taxon>
    </lineage>
</organism>
<comment type="similarity">
    <text evidence="1">Belongs to the LysR transcriptional regulatory family.</text>
</comment>
<dbReference type="InterPro" id="IPR050950">
    <property type="entry name" value="HTH-type_LysR_regulators"/>
</dbReference>
<reference evidence="6 7" key="1">
    <citation type="submission" date="2020-08" db="EMBL/GenBank/DDBJ databases">
        <title>Functional genomics of gut bacteria from endangered species of beetles.</title>
        <authorList>
            <person name="Carlos-Shanley C."/>
        </authorList>
    </citation>
    <scope>NUCLEOTIDE SEQUENCE [LARGE SCALE GENOMIC DNA]</scope>
    <source>
        <strain evidence="6 7">S00239</strain>
    </source>
</reference>
<dbReference type="SUPFAM" id="SSF46785">
    <property type="entry name" value="Winged helix' DNA-binding domain"/>
    <property type="match status" value="1"/>
</dbReference>
<feature type="domain" description="HTH lysR-type" evidence="5">
    <location>
        <begin position="3"/>
        <end position="60"/>
    </location>
</feature>
<dbReference type="EMBL" id="JACHLP010000014">
    <property type="protein sequence ID" value="MBB4846126.1"/>
    <property type="molecule type" value="Genomic_DNA"/>
</dbReference>